<accession>A0ABS4MFD0</accession>
<evidence type="ECO:0000313" key="2">
    <source>
        <dbReference type="Proteomes" id="UP001519292"/>
    </source>
</evidence>
<name>A0ABS4MFD0_9LACO</name>
<reference evidence="1 2" key="1">
    <citation type="submission" date="2021-03" db="EMBL/GenBank/DDBJ databases">
        <title>Genomic Encyclopedia of Type Strains, Phase IV (KMG-IV): sequencing the most valuable type-strain genomes for metagenomic binning, comparative biology and taxonomic classification.</title>
        <authorList>
            <person name="Goeker M."/>
        </authorList>
    </citation>
    <scope>NUCLEOTIDE SEQUENCE [LARGE SCALE GENOMIC DNA]</scope>
    <source>
        <strain evidence="1 2">DSM 101872</strain>
    </source>
</reference>
<organism evidence="1 2">
    <name type="scientific">Lactobacillus colini</name>
    <dbReference type="NCBI Taxonomy" id="1819254"/>
    <lineage>
        <taxon>Bacteria</taxon>
        <taxon>Bacillati</taxon>
        <taxon>Bacillota</taxon>
        <taxon>Bacilli</taxon>
        <taxon>Lactobacillales</taxon>
        <taxon>Lactobacillaceae</taxon>
        <taxon>Lactobacillus</taxon>
    </lineage>
</organism>
<dbReference type="EMBL" id="JAGGLU010000009">
    <property type="protein sequence ID" value="MBP2058395.1"/>
    <property type="molecule type" value="Genomic_DNA"/>
</dbReference>
<keyword evidence="2" id="KW-1185">Reference proteome</keyword>
<comment type="caution">
    <text evidence="1">The sequence shown here is derived from an EMBL/GenBank/DDBJ whole genome shotgun (WGS) entry which is preliminary data.</text>
</comment>
<protein>
    <submittedName>
        <fullName evidence="1">Uncharacterized protein</fullName>
    </submittedName>
</protein>
<gene>
    <name evidence="1" type="ORF">J2Z60_001574</name>
</gene>
<dbReference type="RefSeq" id="WP_245328761.1">
    <property type="nucleotide sequence ID" value="NZ_JAGGLU010000009.1"/>
</dbReference>
<sequence length="48" mass="5330">MTRKTNTGDPIIFSEWKPVGKTKVQQTEYTFDSIIEGGESSGTVHQAE</sequence>
<evidence type="ECO:0000313" key="1">
    <source>
        <dbReference type="EMBL" id="MBP2058395.1"/>
    </source>
</evidence>
<proteinExistence type="predicted"/>
<dbReference type="Proteomes" id="UP001519292">
    <property type="component" value="Unassembled WGS sequence"/>
</dbReference>